<dbReference type="Pfam" id="PF00708">
    <property type="entry name" value="Acylphosphatase"/>
    <property type="match status" value="1"/>
</dbReference>
<protein>
    <recommendedName>
        <fullName evidence="3">Acylphosphatase-like domain-containing protein</fullName>
    </recommendedName>
</protein>
<name>A0A8B3RZE1_9EURY</name>
<organism evidence="4 5">
    <name type="scientific">Candidatus Argoarchaeum ethanivorans</name>
    <dbReference type="NCBI Taxonomy" id="2608793"/>
    <lineage>
        <taxon>Archaea</taxon>
        <taxon>Methanobacteriati</taxon>
        <taxon>Methanobacteriota</taxon>
        <taxon>Stenosarchaea group</taxon>
        <taxon>Methanomicrobia</taxon>
        <taxon>Methanosarcinales</taxon>
        <taxon>Methanosarcinales incertae sedis</taxon>
        <taxon>GOM Arc I cluster</taxon>
        <taxon>Candidatus Argoarchaeum</taxon>
    </lineage>
</organism>
<dbReference type="InterPro" id="IPR036046">
    <property type="entry name" value="Acylphosphatase-like_dom_sf"/>
</dbReference>
<evidence type="ECO:0000313" key="5">
    <source>
        <dbReference type="Proteomes" id="UP000291831"/>
    </source>
</evidence>
<dbReference type="Proteomes" id="UP000291831">
    <property type="component" value="Unassembled WGS sequence"/>
</dbReference>
<evidence type="ECO:0000259" key="3">
    <source>
        <dbReference type="PROSITE" id="PS51160"/>
    </source>
</evidence>
<dbReference type="PROSITE" id="PS51160">
    <property type="entry name" value="ACYLPHOSPHATASE_3"/>
    <property type="match status" value="1"/>
</dbReference>
<dbReference type="Gene3D" id="3.30.70.100">
    <property type="match status" value="1"/>
</dbReference>
<comment type="similarity">
    <text evidence="2">Belongs to the acylphosphatase family.</text>
</comment>
<evidence type="ECO:0000313" key="4">
    <source>
        <dbReference type="EMBL" id="RZB28884.1"/>
    </source>
</evidence>
<sequence>MAQQLDITGFVENLKPYYVKIVAEGEEDILDEFISQIRIKKFPVSVKNLDIEFKAATGKFEYFDIKRGDWREELGECMDVAGTLLYRSVELGVLSESRVEVGRTWREYARKAGYSYAHPGRSP</sequence>
<dbReference type="SUPFAM" id="SSF54975">
    <property type="entry name" value="Acylphosphatase/BLUF domain-like"/>
    <property type="match status" value="1"/>
</dbReference>
<evidence type="ECO:0000256" key="2">
    <source>
        <dbReference type="RuleBase" id="RU004168"/>
    </source>
</evidence>
<dbReference type="EMBL" id="RPGO01000033">
    <property type="protein sequence ID" value="RZB28884.1"/>
    <property type="molecule type" value="Genomic_DNA"/>
</dbReference>
<comment type="caution">
    <text evidence="1">Lacks conserved residue(s) required for the propagation of feature annotation.</text>
</comment>
<accession>A0A8B3RZE1</accession>
<reference evidence="5" key="1">
    <citation type="submission" date="2019-01" db="EMBL/GenBank/DDBJ databases">
        <title>Anaerobic oxidation of ethane by archaea from a marine hydrocarbon seep.</title>
        <authorList>
            <person name="Musat F."/>
        </authorList>
    </citation>
    <scope>NUCLEOTIDE SEQUENCE [LARGE SCALE GENOMIC DNA]</scope>
</reference>
<dbReference type="InterPro" id="IPR001792">
    <property type="entry name" value="Acylphosphatase-like_dom"/>
</dbReference>
<proteinExistence type="inferred from homology"/>
<dbReference type="AlphaFoldDB" id="A0A8B3RZE1"/>
<gene>
    <name evidence="4" type="ORF">AEth_01488</name>
</gene>
<feature type="domain" description="Acylphosphatase-like" evidence="3">
    <location>
        <begin position="1"/>
        <end position="67"/>
    </location>
</feature>
<comment type="caution">
    <text evidence="4">The sequence shown here is derived from an EMBL/GenBank/DDBJ whole genome shotgun (WGS) entry which is preliminary data.</text>
</comment>
<evidence type="ECO:0000256" key="1">
    <source>
        <dbReference type="PROSITE-ProRule" id="PRU00520"/>
    </source>
</evidence>